<dbReference type="AlphaFoldDB" id="A0A8H4RAQ4"/>
<dbReference type="InterPro" id="IPR045875">
    <property type="entry name" value="NTF2"/>
</dbReference>
<dbReference type="Proteomes" id="UP000566819">
    <property type="component" value="Unassembled WGS sequence"/>
</dbReference>
<evidence type="ECO:0000259" key="1">
    <source>
        <dbReference type="PROSITE" id="PS50177"/>
    </source>
</evidence>
<dbReference type="EMBL" id="JAAMPI010001121">
    <property type="protein sequence ID" value="KAF4626612.1"/>
    <property type="molecule type" value="Genomic_DNA"/>
</dbReference>
<dbReference type="Gene3D" id="3.10.450.50">
    <property type="match status" value="1"/>
</dbReference>
<sequence>MAELTQDQEVKTAIEAAEAFVTSYYPALNRLSGLKDLSTFYVKNDPSSPLKPDISLNGNLITDTTELETVFERQPAKTHYEVLSFDCHTLNSNYNVGAPNDLLEMNKLGKKMSILVMVSGSVRYGEGGETKGFTDNVVLVPNWELFGKSPKNNLKKKWLVQTQKLRVVF</sequence>
<proteinExistence type="predicted"/>
<dbReference type="GO" id="GO:0006913">
    <property type="term" value="P:nucleocytoplasmic transport"/>
    <property type="evidence" value="ECO:0007669"/>
    <property type="project" value="InterPro"/>
</dbReference>
<comment type="caution">
    <text evidence="2">The sequence shown here is derived from an EMBL/GenBank/DDBJ whole genome shotgun (WGS) entry which is preliminary data.</text>
</comment>
<evidence type="ECO:0000313" key="2">
    <source>
        <dbReference type="EMBL" id="KAF4626612.1"/>
    </source>
</evidence>
<dbReference type="PANTHER" id="PTHR12612">
    <property type="entry name" value="NUCLEAR TRANSPORT FACTOR 2"/>
    <property type="match status" value="1"/>
</dbReference>
<dbReference type="PROSITE" id="PS50177">
    <property type="entry name" value="NTF2_DOMAIN"/>
    <property type="match status" value="1"/>
</dbReference>
<accession>A0A8H4RAQ4</accession>
<dbReference type="SUPFAM" id="SSF54427">
    <property type="entry name" value="NTF2-like"/>
    <property type="match status" value="1"/>
</dbReference>
<name>A0A8H4RAQ4_9HELO</name>
<organism evidence="2 3">
    <name type="scientific">Cudoniella acicularis</name>
    <dbReference type="NCBI Taxonomy" id="354080"/>
    <lineage>
        <taxon>Eukaryota</taxon>
        <taxon>Fungi</taxon>
        <taxon>Dikarya</taxon>
        <taxon>Ascomycota</taxon>
        <taxon>Pezizomycotina</taxon>
        <taxon>Leotiomycetes</taxon>
        <taxon>Helotiales</taxon>
        <taxon>Tricladiaceae</taxon>
        <taxon>Cudoniella</taxon>
    </lineage>
</organism>
<keyword evidence="3" id="KW-1185">Reference proteome</keyword>
<protein>
    <recommendedName>
        <fullName evidence="1">NTF2 domain-containing protein</fullName>
    </recommendedName>
</protein>
<evidence type="ECO:0000313" key="3">
    <source>
        <dbReference type="Proteomes" id="UP000566819"/>
    </source>
</evidence>
<dbReference type="OrthoDB" id="25408at2759"/>
<dbReference type="InterPro" id="IPR032710">
    <property type="entry name" value="NTF2-like_dom_sf"/>
</dbReference>
<dbReference type="InterPro" id="IPR018222">
    <property type="entry name" value="Nuclear_transport_factor_2_euk"/>
</dbReference>
<feature type="domain" description="NTF2" evidence="1">
    <location>
        <begin position="16"/>
        <end position="167"/>
    </location>
</feature>
<gene>
    <name evidence="2" type="ORF">G7Y89_g11550</name>
</gene>
<reference evidence="2 3" key="1">
    <citation type="submission" date="2020-03" db="EMBL/GenBank/DDBJ databases">
        <title>Draft Genome Sequence of Cudoniella acicularis.</title>
        <authorList>
            <person name="Buettner E."/>
            <person name="Kellner H."/>
        </authorList>
    </citation>
    <scope>NUCLEOTIDE SEQUENCE [LARGE SCALE GENOMIC DNA]</scope>
    <source>
        <strain evidence="2 3">DSM 108380</strain>
    </source>
</reference>